<accession>A0A5C3LX48</accession>
<name>A0A5C3LX48_9AGAR</name>
<sequence length="213" mass="24281">MGAGSSIENNPWLNPFPLSWETLPPTTAAVLVESLLYGMHVLLFFICCYILLRRRRPLQLVMLAAISVTFILASTDVAISWNIFIRHGRMLVESDTRWFLDQIYPKFLLHLANNFIADILLIIRCYVVWSRNKVLASIASVLLIVATIFGILSEGTKTPALKKFIPVYIFMIFIINLGLTGMMAGRIWFIARRVRGLLGHRWVKQYNTVVAIL</sequence>
<protein>
    <submittedName>
        <fullName evidence="2">Uncharacterized protein</fullName>
    </submittedName>
</protein>
<keyword evidence="3" id="KW-1185">Reference proteome</keyword>
<keyword evidence="1" id="KW-0812">Transmembrane</keyword>
<dbReference type="AlphaFoldDB" id="A0A5C3LX48"/>
<evidence type="ECO:0000313" key="3">
    <source>
        <dbReference type="Proteomes" id="UP000308652"/>
    </source>
</evidence>
<gene>
    <name evidence="2" type="ORF">BDQ12DRAFT_222515</name>
</gene>
<keyword evidence="1" id="KW-1133">Transmembrane helix</keyword>
<proteinExistence type="predicted"/>
<keyword evidence="1" id="KW-0472">Membrane</keyword>
<feature type="transmembrane region" description="Helical" evidence="1">
    <location>
        <begin position="28"/>
        <end position="52"/>
    </location>
</feature>
<evidence type="ECO:0000313" key="2">
    <source>
        <dbReference type="EMBL" id="TFK37117.1"/>
    </source>
</evidence>
<feature type="transmembrane region" description="Helical" evidence="1">
    <location>
        <begin position="165"/>
        <end position="191"/>
    </location>
</feature>
<dbReference type="OrthoDB" id="3019750at2759"/>
<feature type="transmembrane region" description="Helical" evidence="1">
    <location>
        <begin position="59"/>
        <end position="83"/>
    </location>
</feature>
<reference evidence="2 3" key="1">
    <citation type="journal article" date="2019" name="Nat. Ecol. Evol.">
        <title>Megaphylogeny resolves global patterns of mushroom evolution.</title>
        <authorList>
            <person name="Varga T."/>
            <person name="Krizsan K."/>
            <person name="Foldi C."/>
            <person name="Dima B."/>
            <person name="Sanchez-Garcia M."/>
            <person name="Sanchez-Ramirez S."/>
            <person name="Szollosi G.J."/>
            <person name="Szarkandi J.G."/>
            <person name="Papp V."/>
            <person name="Albert L."/>
            <person name="Andreopoulos W."/>
            <person name="Angelini C."/>
            <person name="Antonin V."/>
            <person name="Barry K.W."/>
            <person name="Bougher N.L."/>
            <person name="Buchanan P."/>
            <person name="Buyck B."/>
            <person name="Bense V."/>
            <person name="Catcheside P."/>
            <person name="Chovatia M."/>
            <person name="Cooper J."/>
            <person name="Damon W."/>
            <person name="Desjardin D."/>
            <person name="Finy P."/>
            <person name="Geml J."/>
            <person name="Haridas S."/>
            <person name="Hughes K."/>
            <person name="Justo A."/>
            <person name="Karasinski D."/>
            <person name="Kautmanova I."/>
            <person name="Kiss B."/>
            <person name="Kocsube S."/>
            <person name="Kotiranta H."/>
            <person name="LaButti K.M."/>
            <person name="Lechner B.E."/>
            <person name="Liimatainen K."/>
            <person name="Lipzen A."/>
            <person name="Lukacs Z."/>
            <person name="Mihaltcheva S."/>
            <person name="Morgado L.N."/>
            <person name="Niskanen T."/>
            <person name="Noordeloos M.E."/>
            <person name="Ohm R.A."/>
            <person name="Ortiz-Santana B."/>
            <person name="Ovrebo C."/>
            <person name="Racz N."/>
            <person name="Riley R."/>
            <person name="Savchenko A."/>
            <person name="Shiryaev A."/>
            <person name="Soop K."/>
            <person name="Spirin V."/>
            <person name="Szebenyi C."/>
            <person name="Tomsovsky M."/>
            <person name="Tulloss R.E."/>
            <person name="Uehling J."/>
            <person name="Grigoriev I.V."/>
            <person name="Vagvolgyi C."/>
            <person name="Papp T."/>
            <person name="Martin F.M."/>
            <person name="Miettinen O."/>
            <person name="Hibbett D.S."/>
            <person name="Nagy L.G."/>
        </authorList>
    </citation>
    <scope>NUCLEOTIDE SEQUENCE [LARGE SCALE GENOMIC DNA]</scope>
    <source>
        <strain evidence="2 3">CBS 166.37</strain>
    </source>
</reference>
<evidence type="ECO:0000256" key="1">
    <source>
        <dbReference type="SAM" id="Phobius"/>
    </source>
</evidence>
<feature type="transmembrane region" description="Helical" evidence="1">
    <location>
        <begin position="103"/>
        <end position="127"/>
    </location>
</feature>
<dbReference type="Proteomes" id="UP000308652">
    <property type="component" value="Unassembled WGS sequence"/>
</dbReference>
<feature type="transmembrane region" description="Helical" evidence="1">
    <location>
        <begin position="134"/>
        <end position="153"/>
    </location>
</feature>
<organism evidence="2 3">
    <name type="scientific">Crucibulum laeve</name>
    <dbReference type="NCBI Taxonomy" id="68775"/>
    <lineage>
        <taxon>Eukaryota</taxon>
        <taxon>Fungi</taxon>
        <taxon>Dikarya</taxon>
        <taxon>Basidiomycota</taxon>
        <taxon>Agaricomycotina</taxon>
        <taxon>Agaricomycetes</taxon>
        <taxon>Agaricomycetidae</taxon>
        <taxon>Agaricales</taxon>
        <taxon>Agaricineae</taxon>
        <taxon>Nidulariaceae</taxon>
        <taxon>Crucibulum</taxon>
    </lineage>
</organism>
<dbReference type="EMBL" id="ML213610">
    <property type="protein sequence ID" value="TFK37117.1"/>
    <property type="molecule type" value="Genomic_DNA"/>
</dbReference>